<dbReference type="Proteomes" id="UP000814207">
    <property type="component" value="Unassembled WGS sequence"/>
</dbReference>
<evidence type="ECO:0000313" key="1">
    <source>
        <dbReference type="EMBL" id="MCF5064171.1"/>
    </source>
</evidence>
<dbReference type="SUPFAM" id="SSF159501">
    <property type="entry name" value="EreA/ChaN-like"/>
    <property type="match status" value="2"/>
</dbReference>
<sequence length="1914" mass="212756">MSTSTLSFEDIKGSLHQIGSHLFLSPAQLLPEHQPSAEQAYLERVNKLLKIHYQTLLAKSRKLYEALSGSDLHSTQGQALVDTLKRSLNAELLDMDLREPINGGSRKSFLIDAAGLTALEYEARLGVQDRLLHPQDSAMLAQVRSAPSLRPGLYALRFDYQDKTIELAGAFVATQNNSPTVTSLTATEAVGRVLLFTPVRGIEVFDSLGELNERLLQLINHPNSRHEFMMLLPRRYHTLTAAGIWPLELASINEKPLFEHLFDTQVDKRTQDIDYALSFADNPSRDPAQLHSALDTAITTTPPDFSARLELRAQGLLERHLRQTAPDWYRSASDTRRAELAVHLGQYDQARQTLLDLLGPAATLHTLAAHQLRERLSDELEIDDLQPEHLLVTTRRQMPGLDAYEQQRNLIDLALRGLHTGDELPGSDFVQNTTLTYHGAALPEAYNDLTPAWLAKQLNILQPRIDFAQVQQDLHGRPALRQAIEQMLDRRINALAYTAVLQSHLSDDDFQLIQRLRAGSDPLLSAASLGSGMLSLHGAQLLDLWALRQADSTGTIKRVLLCTPQAPRAQQFMAFDSEAQCQAHILGWAVDNGIEAASSSLTDYLITRLPMRFRATMNTVLAGLGFKPHSQEHQEVTFNTALSYQACLQSMAEHALRTRVDDYDFSTPLWFRSASAEQRRKLLTLNENANNTLRVYNTQAFSEASFPSFDNYAHQQAQLRLNQMLGRPGNDVDPNSVWVYSPPALIGVWTPAPQTYTQLYRNGYADGVGLIDEKFSRSAHFKGPQGVDLSPLTAQNVARSITGVWIGERYIKKVRDTLLNSREPSYEIRRNTVLAITQWQLQIAALEHHLQGHFAEVDQQWLDQCIAGMGDTSVQTRNRYAIHRLMIDGDWVIGAWLFTHADNPVMLYTPHAPDGISFREARLFNYLLKKQPGMVDYLAERVGVQSRTRVRNFLEDARRNLPEQLDETSVSPARYDITRGVAPVTDMRQALYNMKLQRRIDDVKATTVSRTQMITGILWTCIEWVAAVATAPFPVLSLSVGLLLAFKDAMLAWHAYNQGDTSAAFEHFLGYLFNSAGALFTDLRPALRSLSPVAKPLRLSAADTGQRRTMQLINQLEAASPTPHGMQPVIFDGQALWAPTTPDALGRYLLHRVDPASGNLVSTARLAEPDAQGVWVRSGLAGGAPKYETVPQTPGPLVDYGVPAKHWRDVESILDPQMKSNLVESAKVMQLPQEIPLENTVLHLRKARGAYQEQVSRLATDAQAFYQAFVPLPAVTSVPAVEASASFAQLLGSEAFSGNKHLIVGALPGSIAGKQVLIDNLDTLIQRGFKTLYLEYLPGDVFSKKLEKLNSGQSWRHIQLHLKTVDKAMGFASNAPYSYLALVSKAREKGLTIKALDVSTSYQLDSALILGDTPPTTPRNNRLRNFYSHKAIQADTADTPQERWVALVEPSRLRTFEQTPGMADLHDAVALRIEDVGTDQPVGIRIDTPGSIPGDAQAKGDYLMTLPTAYKAAELAPPPVSAPTAVVEHFSEFDIAPAFIDDIGQLAQEPHGLDSSFGLLTKSRKPAYDSFIDTRSRLNTSAKTFFTDYVPPARPTLPVVTATTTPQAFIQQVSESRLSGLLIGEGHGHEASKEFLRTQMKTLKEAGFKTLYVEHLLTDMHQAELDLFHRTQRMPDRLKAYLNSQDQGHMRGYSGPDTYTQVVQAANKYGIRVRALDCAASYHLKGPSSTKLSRNQIFSYFATRVIEADQAAQGPHKWIAFVGSAHTNNNDGVPGLAEMLGAVSLNVRDSTPALARGIHQGYWESDFDSLTSVAMRSDFKLEVGKAGYPTPIAFVPVDRAKLTRPGDYLIERPSRAETRLVHRSSTGEIVTTPIQVDDNGMFFIDRWGKKEKRYKQLFPLFKMLEAEVKLTPAK</sequence>
<protein>
    <submittedName>
        <fullName evidence="1">Toxin</fullName>
    </submittedName>
</protein>
<comment type="caution">
    <text evidence="1">The sequence shown here is derived from an EMBL/GenBank/DDBJ whole genome shotgun (WGS) entry which is preliminary data.</text>
</comment>
<gene>
    <name evidence="1" type="ORF">GIW73_14615</name>
</gene>
<evidence type="ECO:0000313" key="2">
    <source>
        <dbReference type="Proteomes" id="UP000814207"/>
    </source>
</evidence>
<proteinExistence type="predicted"/>
<name>A0A9Q3X2X2_PSESX</name>
<dbReference type="Gene3D" id="3.40.50.11550">
    <property type="match status" value="2"/>
</dbReference>
<organism evidence="1 2">
    <name type="scientific">Pseudomonas syringae</name>
    <dbReference type="NCBI Taxonomy" id="317"/>
    <lineage>
        <taxon>Bacteria</taxon>
        <taxon>Pseudomonadati</taxon>
        <taxon>Pseudomonadota</taxon>
        <taxon>Gammaproteobacteria</taxon>
        <taxon>Pseudomonadales</taxon>
        <taxon>Pseudomonadaceae</taxon>
        <taxon>Pseudomonas</taxon>
    </lineage>
</organism>
<dbReference type="EMBL" id="WKEU01000058">
    <property type="protein sequence ID" value="MCF5064171.1"/>
    <property type="molecule type" value="Genomic_DNA"/>
</dbReference>
<accession>A0A9Q3X2X2</accession>
<dbReference type="CDD" id="cd14729">
    <property type="entry name" value="RtxA-like"/>
    <property type="match status" value="2"/>
</dbReference>
<reference evidence="1" key="1">
    <citation type="submission" date="2019-11" db="EMBL/GenBank/DDBJ databases">
        <title>Epiphytic Pseudomonas syringae from cherry orchards.</title>
        <authorList>
            <person name="Hulin M.T."/>
        </authorList>
    </citation>
    <scope>NUCLEOTIDE SEQUENCE</scope>
    <source>
        <strain evidence="1">PA-6-9A</strain>
    </source>
</reference>